<keyword evidence="5 8" id="KW-0812">Transmembrane</keyword>
<comment type="subcellular location">
    <subcellularLocation>
        <location evidence="1 8">Cell membrane</location>
        <topology evidence="1 8">Multi-pass membrane protein</topology>
    </subcellularLocation>
</comment>
<feature type="transmembrane region" description="Helical" evidence="8">
    <location>
        <begin position="172"/>
        <end position="194"/>
    </location>
</feature>
<keyword evidence="6 8" id="KW-1133">Transmembrane helix</keyword>
<keyword evidence="4 8" id="KW-1003">Cell membrane</keyword>
<evidence type="ECO:0000256" key="6">
    <source>
        <dbReference type="ARBA" id="ARBA00022989"/>
    </source>
</evidence>
<evidence type="ECO:0000256" key="3">
    <source>
        <dbReference type="ARBA" id="ARBA00022448"/>
    </source>
</evidence>
<keyword evidence="3" id="KW-0813">Transport</keyword>
<dbReference type="PANTHER" id="PTHR30269">
    <property type="entry name" value="TRANSMEMBRANE PROTEIN YFCA"/>
    <property type="match status" value="1"/>
</dbReference>
<dbReference type="AlphaFoldDB" id="A0A370HN28"/>
<evidence type="ECO:0000256" key="1">
    <source>
        <dbReference type="ARBA" id="ARBA00004651"/>
    </source>
</evidence>
<dbReference type="GO" id="GO:0005886">
    <property type="term" value="C:plasma membrane"/>
    <property type="evidence" value="ECO:0007669"/>
    <property type="project" value="UniProtKB-SubCell"/>
</dbReference>
<organism evidence="9 10">
    <name type="scientific">Microvirga subterranea</name>
    <dbReference type="NCBI Taxonomy" id="186651"/>
    <lineage>
        <taxon>Bacteria</taxon>
        <taxon>Pseudomonadati</taxon>
        <taxon>Pseudomonadota</taxon>
        <taxon>Alphaproteobacteria</taxon>
        <taxon>Hyphomicrobiales</taxon>
        <taxon>Methylobacteriaceae</taxon>
        <taxon>Microvirga</taxon>
    </lineage>
</organism>
<accession>A0A370HN28</accession>
<evidence type="ECO:0000313" key="9">
    <source>
        <dbReference type="EMBL" id="RDI59972.1"/>
    </source>
</evidence>
<dbReference type="InterPro" id="IPR052017">
    <property type="entry name" value="TSUP"/>
</dbReference>
<feature type="transmembrane region" description="Helical" evidence="8">
    <location>
        <begin position="200"/>
        <end position="219"/>
    </location>
</feature>
<keyword evidence="10" id="KW-1185">Reference proteome</keyword>
<dbReference type="InterPro" id="IPR002781">
    <property type="entry name" value="TM_pro_TauE-like"/>
</dbReference>
<comment type="similarity">
    <text evidence="2 8">Belongs to the 4-toluene sulfonate uptake permease (TSUP) (TC 2.A.102) family.</text>
</comment>
<feature type="transmembrane region" description="Helical" evidence="8">
    <location>
        <begin position="74"/>
        <end position="95"/>
    </location>
</feature>
<dbReference type="EMBL" id="QQBB01000003">
    <property type="protein sequence ID" value="RDI59972.1"/>
    <property type="molecule type" value="Genomic_DNA"/>
</dbReference>
<feature type="transmembrane region" description="Helical" evidence="8">
    <location>
        <begin position="6"/>
        <end position="30"/>
    </location>
</feature>
<protein>
    <recommendedName>
        <fullName evidence="8">Probable membrane transporter protein</fullName>
    </recommendedName>
</protein>
<gene>
    <name evidence="9" type="ORF">DES45_103230</name>
</gene>
<dbReference type="Pfam" id="PF01925">
    <property type="entry name" value="TauE"/>
    <property type="match status" value="1"/>
</dbReference>
<dbReference type="Proteomes" id="UP000254925">
    <property type="component" value="Unassembled WGS sequence"/>
</dbReference>
<proteinExistence type="inferred from homology"/>
<feature type="transmembrane region" description="Helical" evidence="8">
    <location>
        <begin position="42"/>
        <end position="62"/>
    </location>
</feature>
<keyword evidence="7 8" id="KW-0472">Membrane</keyword>
<feature type="transmembrane region" description="Helical" evidence="8">
    <location>
        <begin position="134"/>
        <end position="160"/>
    </location>
</feature>
<comment type="caution">
    <text evidence="9">The sequence shown here is derived from an EMBL/GenBank/DDBJ whole genome shotgun (WGS) entry which is preliminary data.</text>
</comment>
<feature type="transmembrane region" description="Helical" evidence="8">
    <location>
        <begin position="231"/>
        <end position="252"/>
    </location>
</feature>
<evidence type="ECO:0000256" key="2">
    <source>
        <dbReference type="ARBA" id="ARBA00009142"/>
    </source>
</evidence>
<reference evidence="9 10" key="1">
    <citation type="submission" date="2018-07" db="EMBL/GenBank/DDBJ databases">
        <title>Genomic Encyclopedia of Type Strains, Phase IV (KMG-IV): sequencing the most valuable type-strain genomes for metagenomic binning, comparative biology and taxonomic classification.</title>
        <authorList>
            <person name="Goeker M."/>
        </authorList>
    </citation>
    <scope>NUCLEOTIDE SEQUENCE [LARGE SCALE GENOMIC DNA]</scope>
    <source>
        <strain evidence="9 10">DSM 14364</strain>
    </source>
</reference>
<name>A0A370HN28_9HYPH</name>
<evidence type="ECO:0000313" key="10">
    <source>
        <dbReference type="Proteomes" id="UP000254925"/>
    </source>
</evidence>
<evidence type="ECO:0000256" key="8">
    <source>
        <dbReference type="RuleBase" id="RU363041"/>
    </source>
</evidence>
<dbReference type="OrthoDB" id="7029178at2"/>
<evidence type="ECO:0000256" key="4">
    <source>
        <dbReference type="ARBA" id="ARBA00022475"/>
    </source>
</evidence>
<dbReference type="PANTHER" id="PTHR30269:SF37">
    <property type="entry name" value="MEMBRANE TRANSPORTER PROTEIN"/>
    <property type="match status" value="1"/>
</dbReference>
<evidence type="ECO:0000256" key="7">
    <source>
        <dbReference type="ARBA" id="ARBA00023136"/>
    </source>
</evidence>
<evidence type="ECO:0000256" key="5">
    <source>
        <dbReference type="ARBA" id="ARBA00022692"/>
    </source>
</evidence>
<dbReference type="RefSeq" id="WP_114769690.1">
    <property type="nucleotide sequence ID" value="NZ_QQBB01000003.1"/>
</dbReference>
<sequence length="256" mass="27337">MSAAELLGFLLLTGAAAYLQTLTGFAFGLITMGGVGLTGLLSLPDAAMIVSVLSLVNAAQMLAKGWRDVAWREFWLVMAASIPLLFVGYWLLEWLADTRADLLRLLLGFAIVVSSLQLARKPEPLAWKSGDPSFLFFGGIAGLMGGMFSTAGPPLVYHFYRQPMPMVKVRETLVTVFALNAVFRIGLVAASGSLPSGSTWSGLLAIPAVMGATYAARRWPPPLSPKTMRRMVFGLLFLSGVSLAAPALAPVVRGYL</sequence>